<dbReference type="RefSeq" id="XP_028342755.1">
    <property type="nucleotide sequence ID" value="XM_028486954.2"/>
</dbReference>
<accession>A0A455B1G1</accession>
<feature type="compositionally biased region" description="Basic and acidic residues" evidence="1">
    <location>
        <begin position="325"/>
        <end position="341"/>
    </location>
</feature>
<dbReference type="GeneID" id="102995347"/>
<feature type="compositionally biased region" description="Gly residues" evidence="1">
    <location>
        <begin position="57"/>
        <end position="68"/>
    </location>
</feature>
<feature type="compositionally biased region" description="Gly residues" evidence="1">
    <location>
        <begin position="121"/>
        <end position="131"/>
    </location>
</feature>
<feature type="compositionally biased region" description="Low complexity" evidence="1">
    <location>
        <begin position="25"/>
        <end position="39"/>
    </location>
</feature>
<name>A0A455B1G1_PHYMC</name>
<protein>
    <submittedName>
        <fullName evidence="3">Spidroin-2 isoform X2</fullName>
    </submittedName>
</protein>
<gene>
    <name evidence="3" type="primary">LOC102995347</name>
</gene>
<organism evidence="2 3">
    <name type="scientific">Physeter macrocephalus</name>
    <name type="common">Sperm whale</name>
    <name type="synonym">Physeter catodon</name>
    <dbReference type="NCBI Taxonomy" id="9755"/>
    <lineage>
        <taxon>Eukaryota</taxon>
        <taxon>Metazoa</taxon>
        <taxon>Chordata</taxon>
        <taxon>Craniata</taxon>
        <taxon>Vertebrata</taxon>
        <taxon>Euteleostomi</taxon>
        <taxon>Mammalia</taxon>
        <taxon>Eutheria</taxon>
        <taxon>Laurasiatheria</taxon>
        <taxon>Artiodactyla</taxon>
        <taxon>Whippomorpha</taxon>
        <taxon>Cetacea</taxon>
        <taxon>Odontoceti</taxon>
        <taxon>Physeteridae</taxon>
        <taxon>Physeter</taxon>
    </lineage>
</organism>
<dbReference type="Proteomes" id="UP000248484">
    <property type="component" value="Unplaced"/>
</dbReference>
<feature type="region of interest" description="Disordered" evidence="1">
    <location>
        <begin position="169"/>
        <end position="253"/>
    </location>
</feature>
<reference evidence="3" key="1">
    <citation type="submission" date="2025-08" db="UniProtKB">
        <authorList>
            <consortium name="RefSeq"/>
        </authorList>
    </citation>
    <scope>IDENTIFICATION</scope>
    <source>
        <tissue evidence="3">Muscle</tissue>
    </source>
</reference>
<evidence type="ECO:0000256" key="1">
    <source>
        <dbReference type="SAM" id="MobiDB-lite"/>
    </source>
</evidence>
<evidence type="ECO:0000313" key="3">
    <source>
        <dbReference type="RefSeq" id="XP_028342755.1"/>
    </source>
</evidence>
<evidence type="ECO:0000313" key="2">
    <source>
        <dbReference type="Proteomes" id="UP000248484"/>
    </source>
</evidence>
<feature type="region of interest" description="Disordered" evidence="1">
    <location>
        <begin position="292"/>
        <end position="346"/>
    </location>
</feature>
<dbReference type="AlphaFoldDB" id="A0A455B1G1"/>
<proteinExistence type="predicted"/>
<feature type="region of interest" description="Disordered" evidence="1">
    <location>
        <begin position="1"/>
        <end position="146"/>
    </location>
</feature>
<sequence length="382" mass="39099">MTLRTGRVRPFPSALPPAEPGGCPASGLSLGRALAGAGSHQSEAVGHGAGPATEGARGAGPSGGGGRRQGPAGRAAAESRDRQPHGGGGGRSQIRLRGQRDPGRRRPLQKAPHQGPCLSGGLRGHSPGAGGLFQPLRGDPAGHHPVRQVLRTPQGLCIHRVCHRELGPGRCGAGQERLPRPGPQGAAQKNQLTRDQLHGPRGPSGTPRRQGGTLPPQQLPGRGPFQTTGAKPVGRALGGRDPIGAAPGGRGSVGPGWVRWAEPWRQLAPRPLSGQGARKSLAVVFTVLKGGPDFESGAAAGSGGDSRAPRGTIYSAENSRPSPFPRREDGPTAEATGHEAGRGVGLARGLVGALERTGQSSGQVRPRQRWVSFGSAYSGLFR</sequence>
<keyword evidence="2" id="KW-1185">Reference proteome</keyword>